<reference evidence="2 3" key="1">
    <citation type="submission" date="2009-02" db="EMBL/GenBank/DDBJ databases">
        <title>Sequencing of the draft genome and assembly of Dethiobacter alkaliphilus AHT 1.</title>
        <authorList>
            <consortium name="US DOE Joint Genome Institute (JGI-PGF)"/>
            <person name="Lucas S."/>
            <person name="Copeland A."/>
            <person name="Lapidus A."/>
            <person name="Glavina del Rio T."/>
            <person name="Dalin E."/>
            <person name="Tice H."/>
            <person name="Bruce D."/>
            <person name="Goodwin L."/>
            <person name="Pitluck S."/>
            <person name="Larimer F."/>
            <person name="Land M.L."/>
            <person name="Hauser L."/>
            <person name="Muyzer G."/>
        </authorList>
    </citation>
    <scope>NUCLEOTIDE SEQUENCE [LARGE SCALE GENOMIC DNA]</scope>
    <source>
        <strain evidence="2 3">AHT 1</strain>
    </source>
</reference>
<dbReference type="Proteomes" id="UP000006443">
    <property type="component" value="Unassembled WGS sequence"/>
</dbReference>
<dbReference type="RefSeq" id="WP_008518893.1">
    <property type="nucleotide sequence ID" value="NZ_ACJM01000023.1"/>
</dbReference>
<dbReference type="SMART" id="SM00327">
    <property type="entry name" value="VWA"/>
    <property type="match status" value="1"/>
</dbReference>
<dbReference type="InterPro" id="IPR036465">
    <property type="entry name" value="vWFA_dom_sf"/>
</dbReference>
<dbReference type="SUPFAM" id="SSF53300">
    <property type="entry name" value="vWA-like"/>
    <property type="match status" value="1"/>
</dbReference>
<organism evidence="2 3">
    <name type="scientific">Dethiobacter alkaliphilus AHT 1</name>
    <dbReference type="NCBI Taxonomy" id="555088"/>
    <lineage>
        <taxon>Bacteria</taxon>
        <taxon>Bacillati</taxon>
        <taxon>Bacillota</taxon>
        <taxon>Dethiobacteria</taxon>
        <taxon>Dethiobacterales</taxon>
        <taxon>Dethiobacteraceae</taxon>
        <taxon>Dethiobacter</taxon>
    </lineage>
</organism>
<feature type="domain" description="VWFA" evidence="1">
    <location>
        <begin position="93"/>
        <end position="266"/>
    </location>
</feature>
<protein>
    <submittedName>
        <fullName evidence="2">von Willebrand factor type A</fullName>
    </submittedName>
</protein>
<evidence type="ECO:0000313" key="2">
    <source>
        <dbReference type="EMBL" id="EEG76204.1"/>
    </source>
</evidence>
<comment type="caution">
    <text evidence="2">The sequence shown here is derived from an EMBL/GenBank/DDBJ whole genome shotgun (WGS) entry which is preliminary data.</text>
</comment>
<dbReference type="Gene3D" id="3.40.50.410">
    <property type="entry name" value="von Willebrand factor, type A domain"/>
    <property type="match status" value="1"/>
</dbReference>
<dbReference type="InterPro" id="IPR002035">
    <property type="entry name" value="VWF_A"/>
</dbReference>
<dbReference type="PROSITE" id="PS50234">
    <property type="entry name" value="VWFA"/>
    <property type="match status" value="1"/>
</dbReference>
<dbReference type="STRING" id="555088.DealDRAFT_2970"/>
<dbReference type="InterPro" id="IPR052989">
    <property type="entry name" value="Mg-chelatase_DI-like"/>
</dbReference>
<dbReference type="AlphaFoldDB" id="C0GKG1"/>
<dbReference type="PANTHER" id="PTHR35023">
    <property type="entry name" value="CHELATASE-RELATED"/>
    <property type="match status" value="1"/>
</dbReference>
<dbReference type="Pfam" id="PF00092">
    <property type="entry name" value="VWA"/>
    <property type="match status" value="1"/>
</dbReference>
<dbReference type="EMBL" id="ACJM01000023">
    <property type="protein sequence ID" value="EEG76204.1"/>
    <property type="molecule type" value="Genomic_DNA"/>
</dbReference>
<sequence>MQVVENEIRRLQRLQEEKTFQRYHYRCVRHGQNNEGFYTLRETQPRQHGCRDSLAVAETMICAARRRLTSGDAQFLRNEDFRVIKDGGAPPLEVCLLVDTSGSMNGKRIREVKTLADNLVRQMHEPLSLITFQEGDVGVKVRSTRNDLMVRRGLAAMSAAGLTPMGEGIRTAVNYLCGRRGKKHLVILITDGLPTWASGDKDPYLDAIEAGALIKKHKMHLICIGLEPQRKFLEKLAESADASLYIVDDLDHREIAAITRRERSRVGSLIPT</sequence>
<name>C0GKG1_DETAL</name>
<proteinExistence type="predicted"/>
<dbReference type="PANTHER" id="PTHR35023:SF1">
    <property type="entry name" value="MG-PROTOPORPHYRIN IX CHELATASE"/>
    <property type="match status" value="1"/>
</dbReference>
<accession>C0GKG1</accession>
<evidence type="ECO:0000259" key="1">
    <source>
        <dbReference type="PROSITE" id="PS50234"/>
    </source>
</evidence>
<dbReference type="eggNOG" id="COG1240">
    <property type="taxonomic scope" value="Bacteria"/>
</dbReference>
<evidence type="ECO:0000313" key="3">
    <source>
        <dbReference type="Proteomes" id="UP000006443"/>
    </source>
</evidence>
<gene>
    <name evidence="2" type="ORF">DealDRAFT_2970</name>
</gene>
<dbReference type="OrthoDB" id="9806395at2"/>
<keyword evidence="3" id="KW-1185">Reference proteome</keyword>